<name>A0A5C5X6J4_9PLAN</name>
<dbReference type="InterPro" id="IPR013036">
    <property type="entry name" value="DUF1587"/>
</dbReference>
<reference evidence="6 7" key="1">
    <citation type="submission" date="2019-02" db="EMBL/GenBank/DDBJ databases">
        <title>Deep-cultivation of Planctomycetes and their phenomic and genomic characterization uncovers novel biology.</title>
        <authorList>
            <person name="Wiegand S."/>
            <person name="Jogler M."/>
            <person name="Boedeker C."/>
            <person name="Pinto D."/>
            <person name="Vollmers J."/>
            <person name="Rivas-Marin E."/>
            <person name="Kohn T."/>
            <person name="Peeters S.H."/>
            <person name="Heuer A."/>
            <person name="Rast P."/>
            <person name="Oberbeckmann S."/>
            <person name="Bunk B."/>
            <person name="Jeske O."/>
            <person name="Meyerdierks A."/>
            <person name="Storesund J.E."/>
            <person name="Kallscheuer N."/>
            <person name="Luecker S."/>
            <person name="Lage O.M."/>
            <person name="Pohl T."/>
            <person name="Merkel B.J."/>
            <person name="Hornburger P."/>
            <person name="Mueller R.-W."/>
            <person name="Bruemmer F."/>
            <person name="Labrenz M."/>
            <person name="Spormann A.M."/>
            <person name="Op Den Camp H."/>
            <person name="Overmann J."/>
            <person name="Amann R."/>
            <person name="Jetten M.S.M."/>
            <person name="Mascher T."/>
            <person name="Medema M.H."/>
            <person name="Devos D.P."/>
            <person name="Kaster A.-K."/>
            <person name="Ovreas L."/>
            <person name="Rohde M."/>
            <person name="Galperin M.Y."/>
            <person name="Jogler C."/>
        </authorList>
    </citation>
    <scope>NUCLEOTIDE SEQUENCE [LARGE SCALE GENOMIC DNA]</scope>
    <source>
        <strain evidence="6 7">KOR42</strain>
    </source>
</reference>
<dbReference type="Pfam" id="PF07631">
    <property type="entry name" value="PSD4"/>
    <property type="match status" value="1"/>
</dbReference>
<dbReference type="RefSeq" id="WP_146508534.1">
    <property type="nucleotide sequence ID" value="NZ_SIHI01000001.1"/>
</dbReference>
<evidence type="ECO:0000259" key="3">
    <source>
        <dbReference type="Pfam" id="PF07627"/>
    </source>
</evidence>
<evidence type="ECO:0000313" key="7">
    <source>
        <dbReference type="Proteomes" id="UP000317243"/>
    </source>
</evidence>
<dbReference type="OrthoDB" id="175242at2"/>
<feature type="domain" description="DUF1585" evidence="1">
    <location>
        <begin position="721"/>
        <end position="794"/>
    </location>
</feature>
<dbReference type="InterPro" id="IPR013039">
    <property type="entry name" value="DUF1588"/>
</dbReference>
<dbReference type="EMBL" id="SIHI01000001">
    <property type="protein sequence ID" value="TWT58269.1"/>
    <property type="molecule type" value="Genomic_DNA"/>
</dbReference>
<accession>A0A5C5X6J4</accession>
<evidence type="ECO:0000259" key="1">
    <source>
        <dbReference type="Pfam" id="PF07624"/>
    </source>
</evidence>
<dbReference type="Pfam" id="PF07627">
    <property type="entry name" value="PSCyt3"/>
    <property type="match status" value="1"/>
</dbReference>
<evidence type="ECO:0000259" key="5">
    <source>
        <dbReference type="Pfam" id="PF07637"/>
    </source>
</evidence>
<keyword evidence="7" id="KW-1185">Reference proteome</keyword>
<feature type="domain" description="DUF1592" evidence="4">
    <location>
        <begin position="464"/>
        <end position="591"/>
    </location>
</feature>
<sequence length="800" mass="90084" precursor="true">MGAFRNNLLQPPLRPWSLFVAFWLTFGTFLSSALTLRADERLEQIQGFLNSHCIDCHNSIDMTAGLNLEEITSEYRQSAEWDSTPWEKMVKKLATRQMPPPGVVRPDEVEIESSLAALESILDETAEVFPFLGRTDPVRRLNRTEYQNAIRDLLKIEIDARELLPADQSGHGFDNVTVSELSPVLLSRYITAAERISRLAVGGPMRGPDGLTVRLPADRTQEAHVEGLPLGTRGGTLLNHHFPQSGEYEIQLKLMRDRDERVEGIREEHQLDVLLDRELVHQFTILPPRSSGDGPRTDALVDAHLKKRFHVTAGPHAIGVTFPRKFSSLSEINRQPFEASFNRHRHPRQTPAIYEVSIVGPFAPEGPGDTASRRQIFTAHPTGPEDEEACAKKILSRLMRLAYRRPVTESDLAIPMRFFEERNAADGFEAGIESAIATILVNPHFLFRSIVVPQDVASGEIYPISDLELASQLSFFLWSSLPDDELLTLASDGQLSDPAVLNAQVERMLEDSRSSSLVQNFAAQWLYLRNLDSFRPDRRLFPNFDDNLRKALRRETELHFERVLREDRNVLDLIQTDTTFLNERLAQHYEIPHVFGSHFRPVKVDADTQRGGLLRQGSVLAVTSYATRTSPTIRGSWILENLIGTPPPPPPPNIPSLKEETKDAAVTVRERLAEHRANPACASCHDLIDPIGFALEHFDAVGRWREFDQGEEIDTSGLFADGQPISGIDDLERHLVSNPEIFVGTLTEKLMTFALGRGIEFRDAPEIRKIVRSAADHEYQFSSIIKGIVLSKPFQMRTAE</sequence>
<organism evidence="6 7">
    <name type="scientific">Thalassoglobus neptunius</name>
    <dbReference type="NCBI Taxonomy" id="1938619"/>
    <lineage>
        <taxon>Bacteria</taxon>
        <taxon>Pseudomonadati</taxon>
        <taxon>Planctomycetota</taxon>
        <taxon>Planctomycetia</taxon>
        <taxon>Planctomycetales</taxon>
        <taxon>Planctomycetaceae</taxon>
        <taxon>Thalassoglobus</taxon>
    </lineage>
</organism>
<dbReference type="InterPro" id="IPR013042">
    <property type="entry name" value="DUF1592"/>
</dbReference>
<feature type="domain" description="DUF1587" evidence="2">
    <location>
        <begin position="139"/>
        <end position="201"/>
    </location>
</feature>
<evidence type="ECO:0008006" key="8">
    <source>
        <dbReference type="Google" id="ProtNLM"/>
    </source>
</evidence>
<dbReference type="InterPro" id="IPR013043">
    <property type="entry name" value="DUF1595"/>
</dbReference>
<protein>
    <recommendedName>
        <fullName evidence="8">Planctomycete cytochrome C</fullName>
    </recommendedName>
</protein>
<dbReference type="InterPro" id="IPR011478">
    <property type="entry name" value="DUF1585"/>
</dbReference>
<feature type="domain" description="DUF1595" evidence="5">
    <location>
        <begin position="390"/>
        <end position="449"/>
    </location>
</feature>
<evidence type="ECO:0000259" key="2">
    <source>
        <dbReference type="Pfam" id="PF07626"/>
    </source>
</evidence>
<dbReference type="AlphaFoldDB" id="A0A5C5X6J4"/>
<feature type="domain" description="DUF1588" evidence="3">
    <location>
        <begin position="610"/>
        <end position="706"/>
    </location>
</feature>
<dbReference type="Proteomes" id="UP000317243">
    <property type="component" value="Unassembled WGS sequence"/>
</dbReference>
<dbReference type="Pfam" id="PF07624">
    <property type="entry name" value="PSD2"/>
    <property type="match status" value="1"/>
</dbReference>
<proteinExistence type="predicted"/>
<dbReference type="Pfam" id="PF07637">
    <property type="entry name" value="PSD5"/>
    <property type="match status" value="1"/>
</dbReference>
<gene>
    <name evidence="6" type="ORF">KOR42_16420</name>
</gene>
<comment type="caution">
    <text evidence="6">The sequence shown here is derived from an EMBL/GenBank/DDBJ whole genome shotgun (WGS) entry which is preliminary data.</text>
</comment>
<evidence type="ECO:0000259" key="4">
    <source>
        <dbReference type="Pfam" id="PF07631"/>
    </source>
</evidence>
<evidence type="ECO:0000313" key="6">
    <source>
        <dbReference type="EMBL" id="TWT58269.1"/>
    </source>
</evidence>
<dbReference type="Pfam" id="PF07626">
    <property type="entry name" value="PSD3"/>
    <property type="match status" value="1"/>
</dbReference>